<reference evidence="2" key="1">
    <citation type="submission" date="2022-10" db="EMBL/GenBank/DDBJ databases">
        <title>Chitiniphilus purpureus sp. nov., a novel chitin-degrading bacterium isolated from crawfish pond sediment.</title>
        <authorList>
            <person name="Li K."/>
        </authorList>
    </citation>
    <scope>NUCLEOTIDE SEQUENCE</scope>
    <source>
        <strain evidence="2">CD1</strain>
    </source>
</reference>
<evidence type="ECO:0000313" key="2">
    <source>
        <dbReference type="EMBL" id="UXY14440.1"/>
    </source>
</evidence>
<dbReference type="Pfam" id="PF08765">
    <property type="entry name" value="Mor"/>
    <property type="match status" value="1"/>
</dbReference>
<sequence length="141" mass="15877">MKRETFDVNGPQADAVLAALPETMREIALLVGMDGAMKLVRQFGGTSLRIPQGKHRLGQQRYAQLAQLLGEHEMSRLAEHFRGSDAVYIPRCSSIARALRDIAIRHAFDEYTREESSNRAVAKLARMNGLCERQIWKILKG</sequence>
<keyword evidence="3" id="KW-1185">Reference proteome</keyword>
<dbReference type="SUPFAM" id="SSF46689">
    <property type="entry name" value="Homeodomain-like"/>
    <property type="match status" value="1"/>
</dbReference>
<evidence type="ECO:0000313" key="3">
    <source>
        <dbReference type="Proteomes" id="UP001061302"/>
    </source>
</evidence>
<evidence type="ECO:0000259" key="1">
    <source>
        <dbReference type="Pfam" id="PF08765"/>
    </source>
</evidence>
<name>A0ABY6DJA8_9NEIS</name>
<gene>
    <name evidence="2" type="ORF">N8I74_14095</name>
</gene>
<organism evidence="2 3">
    <name type="scientific">Chitiniphilus purpureus</name>
    <dbReference type="NCBI Taxonomy" id="2981137"/>
    <lineage>
        <taxon>Bacteria</taxon>
        <taxon>Pseudomonadati</taxon>
        <taxon>Pseudomonadota</taxon>
        <taxon>Betaproteobacteria</taxon>
        <taxon>Neisseriales</taxon>
        <taxon>Chitinibacteraceae</taxon>
        <taxon>Chitiniphilus</taxon>
    </lineage>
</organism>
<dbReference type="EMBL" id="CP106753">
    <property type="protein sequence ID" value="UXY14440.1"/>
    <property type="molecule type" value="Genomic_DNA"/>
</dbReference>
<proteinExistence type="predicted"/>
<protein>
    <submittedName>
        <fullName evidence="2">DNA transposition protein</fullName>
    </submittedName>
</protein>
<dbReference type="InterPro" id="IPR014875">
    <property type="entry name" value="Mor_transcription_activator"/>
</dbReference>
<accession>A0ABY6DJA8</accession>
<dbReference type="RefSeq" id="WP_263123739.1">
    <property type="nucleotide sequence ID" value="NZ_CP106753.1"/>
</dbReference>
<dbReference type="InterPro" id="IPR009057">
    <property type="entry name" value="Homeodomain-like_sf"/>
</dbReference>
<dbReference type="Proteomes" id="UP001061302">
    <property type="component" value="Chromosome"/>
</dbReference>
<feature type="domain" description="Mor transcription activator" evidence="1">
    <location>
        <begin position="63"/>
        <end position="140"/>
    </location>
</feature>